<proteinExistence type="predicted"/>
<accession>A0A2V0QB30</accession>
<organism evidence="1 2">
    <name type="scientific">Pseudomonas syringae pv. actinidiae</name>
    <dbReference type="NCBI Taxonomy" id="103796"/>
    <lineage>
        <taxon>Bacteria</taxon>
        <taxon>Pseudomonadati</taxon>
        <taxon>Pseudomonadota</taxon>
        <taxon>Gammaproteobacteria</taxon>
        <taxon>Pseudomonadales</taxon>
        <taxon>Pseudomonadaceae</taxon>
        <taxon>Pseudomonas</taxon>
        <taxon>Pseudomonas syringae</taxon>
    </lineage>
</organism>
<dbReference type="AlphaFoldDB" id="A0A2V0QB30"/>
<sequence>MGWKLDVTIPGICLMAPGAGLGTSGAATTTIRSLAKHRPTRLLSGAGLMRIATSNCSSTRSTRWSSATASMMTSG</sequence>
<reference evidence="1 2" key="1">
    <citation type="submission" date="2018-04" db="EMBL/GenBank/DDBJ databases">
        <title>Draft genome sequence of Pseudomonas syringae pv. actinidiae biovar 1 strains isolated from kiwifruit in Kagawa prefecture.</title>
        <authorList>
            <person name="Tabuchi M."/>
            <person name="Saito M."/>
            <person name="Fujiwara S."/>
            <person name="Sasa N."/>
            <person name="Akimitsu K."/>
            <person name="Gomi K."/>
            <person name="Konishi-Sugita S."/>
            <person name="Hamano K."/>
            <person name="Kataoka I."/>
        </authorList>
    </citation>
    <scope>NUCLEOTIDE SEQUENCE [LARGE SCALE GENOMIC DNA]</scope>
    <source>
        <strain evidence="1 2">MAFF212206</strain>
    </source>
</reference>
<evidence type="ECO:0000313" key="2">
    <source>
        <dbReference type="Proteomes" id="UP000247480"/>
    </source>
</evidence>
<dbReference type="EMBL" id="BGJZ01000146">
    <property type="protein sequence ID" value="GBH10051.1"/>
    <property type="molecule type" value="Genomic_DNA"/>
</dbReference>
<comment type="caution">
    <text evidence="1">The sequence shown here is derived from an EMBL/GenBank/DDBJ whole genome shotgun (WGS) entry which is preliminary data.</text>
</comment>
<protein>
    <submittedName>
        <fullName evidence="1">Uncharacterized protein</fullName>
    </submittedName>
</protein>
<evidence type="ECO:0000313" key="1">
    <source>
        <dbReference type="EMBL" id="GBH10051.1"/>
    </source>
</evidence>
<name>A0A2V0QB30_PSESF</name>
<dbReference type="Proteomes" id="UP000247480">
    <property type="component" value="Unassembled WGS sequence"/>
</dbReference>
<gene>
    <name evidence="1" type="ORF">KPSA1_03460</name>
</gene>